<evidence type="ECO:0000256" key="2">
    <source>
        <dbReference type="ARBA" id="ARBA00017703"/>
    </source>
</evidence>
<accession>F6B8P2</accession>
<dbReference type="GO" id="GO:0003887">
    <property type="term" value="F:DNA-directed DNA polymerase activity"/>
    <property type="evidence" value="ECO:0007669"/>
    <property type="project" value="UniProtKB-KW"/>
</dbReference>
<evidence type="ECO:0000256" key="4">
    <source>
        <dbReference type="ARBA" id="ARBA00022695"/>
    </source>
</evidence>
<feature type="domain" description="DNA polymerase III delta subunit-like C-terminal" evidence="11">
    <location>
        <begin position="225"/>
        <end position="343"/>
    </location>
</feature>
<keyword evidence="3" id="KW-0808">Transferase</keyword>
<dbReference type="Proteomes" id="UP000009226">
    <property type="component" value="Chromosome"/>
</dbReference>
<proteinExistence type="inferred from homology"/>
<name>F6B8P2_DESCC</name>
<evidence type="ECO:0000259" key="11">
    <source>
        <dbReference type="Pfam" id="PF21694"/>
    </source>
</evidence>
<evidence type="ECO:0000256" key="5">
    <source>
        <dbReference type="ARBA" id="ARBA00022705"/>
    </source>
</evidence>
<dbReference type="GO" id="GO:0003677">
    <property type="term" value="F:DNA binding"/>
    <property type="evidence" value="ECO:0007669"/>
    <property type="project" value="InterPro"/>
</dbReference>
<dbReference type="SUPFAM" id="SSF48019">
    <property type="entry name" value="post-AAA+ oligomerization domain-like"/>
    <property type="match status" value="1"/>
</dbReference>
<evidence type="ECO:0000313" key="12">
    <source>
        <dbReference type="EMBL" id="AEF94735.1"/>
    </source>
</evidence>
<keyword evidence="5" id="KW-0235">DNA replication</keyword>
<evidence type="ECO:0000313" key="13">
    <source>
        <dbReference type="Proteomes" id="UP000009226"/>
    </source>
</evidence>
<sequence length="348" mass="38128">MEYYQGLINSLARGQVAPVYLFYGEEEYLKEKAVAKFKEHLLPQAADFNLDVLDGEETELTTVVSLAENLPFMAERRLVIVKNAPWFKGKAKGSADQSSGEDKSAGKEGPLLNYLNQPAPTTCLIFVTGDSVDRRKKLFKAVESAGKAIDFKALKANEMAAWVTNQVKARGKKIDAMAVRALVEANGKLGLLNLANEVEKLITYVGEAKDISLTDVQQVGVTNLEQNIFTVVDEAVSGNTAQAITGIKELLALKEQPVKILAMLARQFRLAIQVEALVRTGCPEREVAGKLGLHDFVVRKALAQARKSSTAKLEWALERLAAMDAEIKKGQQDFLPAIANTLIRLSQK</sequence>
<protein>
    <recommendedName>
        <fullName evidence="2">DNA polymerase III subunit delta</fullName>
        <ecNumber evidence="1">2.7.7.7</ecNumber>
    </recommendedName>
</protein>
<evidence type="ECO:0000256" key="7">
    <source>
        <dbReference type="ARBA" id="ARBA00034754"/>
    </source>
</evidence>
<dbReference type="Gene3D" id="1.10.8.60">
    <property type="match status" value="1"/>
</dbReference>
<dbReference type="InterPro" id="IPR005790">
    <property type="entry name" value="DNA_polIII_delta"/>
</dbReference>
<dbReference type="EMBL" id="CP002736">
    <property type="protein sequence ID" value="AEF94735.1"/>
    <property type="molecule type" value="Genomic_DNA"/>
</dbReference>
<evidence type="ECO:0000256" key="1">
    <source>
        <dbReference type="ARBA" id="ARBA00012417"/>
    </source>
</evidence>
<feature type="domain" description="DNA polymerase III delta N-terminal" evidence="10">
    <location>
        <begin position="20"/>
        <end position="147"/>
    </location>
</feature>
<comment type="catalytic activity">
    <reaction evidence="8">
        <text>DNA(n) + a 2'-deoxyribonucleoside 5'-triphosphate = DNA(n+1) + diphosphate</text>
        <dbReference type="Rhea" id="RHEA:22508"/>
        <dbReference type="Rhea" id="RHEA-COMP:17339"/>
        <dbReference type="Rhea" id="RHEA-COMP:17340"/>
        <dbReference type="ChEBI" id="CHEBI:33019"/>
        <dbReference type="ChEBI" id="CHEBI:61560"/>
        <dbReference type="ChEBI" id="CHEBI:173112"/>
        <dbReference type="EC" id="2.7.7.7"/>
    </reaction>
</comment>
<dbReference type="KEGG" id="dca:Desca_1891"/>
<dbReference type="Gene3D" id="3.40.50.300">
    <property type="entry name" value="P-loop containing nucleotide triphosphate hydrolases"/>
    <property type="match status" value="1"/>
</dbReference>
<dbReference type="SUPFAM" id="SSF52540">
    <property type="entry name" value="P-loop containing nucleoside triphosphate hydrolases"/>
    <property type="match status" value="1"/>
</dbReference>
<keyword evidence="13" id="KW-1185">Reference proteome</keyword>
<dbReference type="Pfam" id="PF21694">
    <property type="entry name" value="DNA_pol3_delta_C"/>
    <property type="match status" value="1"/>
</dbReference>
<dbReference type="Pfam" id="PF06144">
    <property type="entry name" value="DNA_pol3_delta"/>
    <property type="match status" value="1"/>
</dbReference>
<gene>
    <name evidence="12" type="ordered locus">Desca_1891</name>
</gene>
<organism evidence="12 13">
    <name type="scientific">Desulfotomaculum nigrificans (strain DSM 14880 / VKM B-2319 / CO-1-SRB)</name>
    <name type="common">Desulfotomaculum carboxydivorans</name>
    <dbReference type="NCBI Taxonomy" id="868595"/>
    <lineage>
        <taxon>Bacteria</taxon>
        <taxon>Bacillati</taxon>
        <taxon>Bacillota</taxon>
        <taxon>Clostridia</taxon>
        <taxon>Eubacteriales</taxon>
        <taxon>Desulfotomaculaceae</taxon>
        <taxon>Desulfotomaculum</taxon>
    </lineage>
</organism>
<dbReference type="HOGENOM" id="CLU_044694_2_1_9"/>
<dbReference type="PANTHER" id="PTHR34388">
    <property type="entry name" value="DNA POLYMERASE III SUBUNIT DELTA"/>
    <property type="match status" value="1"/>
</dbReference>
<dbReference type="EC" id="2.7.7.7" evidence="1"/>
<dbReference type="Gene3D" id="1.20.272.10">
    <property type="match status" value="1"/>
</dbReference>
<dbReference type="RefSeq" id="WP_013810431.1">
    <property type="nucleotide sequence ID" value="NC_015565.1"/>
</dbReference>
<keyword evidence="4" id="KW-0548">Nucleotidyltransferase</keyword>
<evidence type="ECO:0000259" key="10">
    <source>
        <dbReference type="Pfam" id="PF06144"/>
    </source>
</evidence>
<dbReference type="PANTHER" id="PTHR34388:SF1">
    <property type="entry name" value="DNA POLYMERASE III SUBUNIT DELTA"/>
    <property type="match status" value="1"/>
</dbReference>
<dbReference type="GO" id="GO:0009360">
    <property type="term" value="C:DNA polymerase III complex"/>
    <property type="evidence" value="ECO:0007669"/>
    <property type="project" value="InterPro"/>
</dbReference>
<dbReference type="AlphaFoldDB" id="F6B8P2"/>
<comment type="similarity">
    <text evidence="7">Belongs to the DNA polymerase HolA subunit family.</text>
</comment>
<evidence type="ECO:0000256" key="9">
    <source>
        <dbReference type="SAM" id="MobiDB-lite"/>
    </source>
</evidence>
<dbReference type="STRING" id="868595.Desca_1891"/>
<evidence type="ECO:0000256" key="8">
    <source>
        <dbReference type="ARBA" id="ARBA00049244"/>
    </source>
</evidence>
<reference evidence="12 13" key="1">
    <citation type="submission" date="2011-05" db="EMBL/GenBank/DDBJ databases">
        <title>Complete sequence of Desulfotomaculum carboxydivorans CO-1-SRB.</title>
        <authorList>
            <consortium name="US DOE Joint Genome Institute"/>
            <person name="Lucas S."/>
            <person name="Han J."/>
            <person name="Lapidus A."/>
            <person name="Cheng J.-F."/>
            <person name="Goodwin L."/>
            <person name="Pitluck S."/>
            <person name="Peters L."/>
            <person name="Mikhailova N."/>
            <person name="Lu M."/>
            <person name="Han C."/>
            <person name="Tapia R."/>
            <person name="Land M."/>
            <person name="Hauser L."/>
            <person name="Kyrpides N."/>
            <person name="Ivanova N."/>
            <person name="Pagani I."/>
            <person name="Stams A."/>
            <person name="Plugge C."/>
            <person name="Muyzer G."/>
            <person name="Kuever J."/>
            <person name="Parshina S."/>
            <person name="Ivanova A."/>
            <person name="Nazina T."/>
            <person name="Woyke T."/>
        </authorList>
    </citation>
    <scope>NUCLEOTIDE SEQUENCE [LARGE SCALE GENOMIC DNA]</scope>
    <source>
        <strain evidence="13">DSM 14880 / VKM B-2319 / CO-1-SRB</strain>
    </source>
</reference>
<feature type="region of interest" description="Disordered" evidence="9">
    <location>
        <begin position="89"/>
        <end position="111"/>
    </location>
</feature>
<evidence type="ECO:0000256" key="3">
    <source>
        <dbReference type="ARBA" id="ARBA00022679"/>
    </source>
</evidence>
<dbReference type="GO" id="GO:0006261">
    <property type="term" value="P:DNA-templated DNA replication"/>
    <property type="evidence" value="ECO:0007669"/>
    <property type="project" value="TreeGrafter"/>
</dbReference>
<keyword evidence="6" id="KW-0239">DNA-directed DNA polymerase</keyword>
<dbReference type="InterPro" id="IPR048466">
    <property type="entry name" value="DNA_pol3_delta-like_C"/>
</dbReference>
<dbReference type="InterPro" id="IPR010372">
    <property type="entry name" value="DNA_pol3_delta_N"/>
</dbReference>
<evidence type="ECO:0000256" key="6">
    <source>
        <dbReference type="ARBA" id="ARBA00022932"/>
    </source>
</evidence>
<dbReference type="eggNOG" id="COG1466">
    <property type="taxonomic scope" value="Bacteria"/>
</dbReference>
<dbReference type="NCBIfam" id="TIGR01128">
    <property type="entry name" value="holA"/>
    <property type="match status" value="1"/>
</dbReference>
<dbReference type="InterPro" id="IPR008921">
    <property type="entry name" value="DNA_pol3_clamp-load_cplx_C"/>
</dbReference>
<dbReference type="InterPro" id="IPR027417">
    <property type="entry name" value="P-loop_NTPase"/>
</dbReference>